<evidence type="ECO:0000313" key="1">
    <source>
        <dbReference type="EMBL" id="JAE34155.1"/>
    </source>
</evidence>
<name>A0A0A9HAH8_ARUDO</name>
<organism evidence="1">
    <name type="scientific">Arundo donax</name>
    <name type="common">Giant reed</name>
    <name type="synonym">Donax arundinaceus</name>
    <dbReference type="NCBI Taxonomy" id="35708"/>
    <lineage>
        <taxon>Eukaryota</taxon>
        <taxon>Viridiplantae</taxon>
        <taxon>Streptophyta</taxon>
        <taxon>Embryophyta</taxon>
        <taxon>Tracheophyta</taxon>
        <taxon>Spermatophyta</taxon>
        <taxon>Magnoliopsida</taxon>
        <taxon>Liliopsida</taxon>
        <taxon>Poales</taxon>
        <taxon>Poaceae</taxon>
        <taxon>PACMAD clade</taxon>
        <taxon>Arundinoideae</taxon>
        <taxon>Arundineae</taxon>
        <taxon>Arundo</taxon>
    </lineage>
</organism>
<dbReference type="EMBL" id="GBRH01163741">
    <property type="protein sequence ID" value="JAE34155.1"/>
    <property type="molecule type" value="Transcribed_RNA"/>
</dbReference>
<reference evidence="1" key="2">
    <citation type="journal article" date="2015" name="Data Brief">
        <title>Shoot transcriptome of the giant reed, Arundo donax.</title>
        <authorList>
            <person name="Barrero R.A."/>
            <person name="Guerrero F.D."/>
            <person name="Moolhuijzen P."/>
            <person name="Goolsby J.A."/>
            <person name="Tidwell J."/>
            <person name="Bellgard S.E."/>
            <person name="Bellgard M.I."/>
        </authorList>
    </citation>
    <scope>NUCLEOTIDE SEQUENCE</scope>
    <source>
        <tissue evidence="1">Shoot tissue taken approximately 20 cm above the soil surface</tissue>
    </source>
</reference>
<dbReference type="AlphaFoldDB" id="A0A0A9HAH8"/>
<reference evidence="1" key="1">
    <citation type="submission" date="2014-09" db="EMBL/GenBank/DDBJ databases">
        <authorList>
            <person name="Magalhaes I.L.F."/>
            <person name="Oliveira U."/>
            <person name="Santos F.R."/>
            <person name="Vidigal T.H.D.A."/>
            <person name="Brescovit A.D."/>
            <person name="Santos A.J."/>
        </authorList>
    </citation>
    <scope>NUCLEOTIDE SEQUENCE</scope>
    <source>
        <tissue evidence="1">Shoot tissue taken approximately 20 cm above the soil surface</tissue>
    </source>
</reference>
<proteinExistence type="predicted"/>
<accession>A0A0A9HAH8</accession>
<protein>
    <submittedName>
        <fullName evidence="1">Uncharacterized protein</fullName>
    </submittedName>
</protein>
<sequence length="29" mass="3108">MVNFLCLGNLSLGCENLSPCDSVNQGYCL</sequence>